<dbReference type="InterPro" id="IPR000595">
    <property type="entry name" value="cNMP-bd_dom"/>
</dbReference>
<feature type="non-terminal residue" evidence="2">
    <location>
        <position position="1"/>
    </location>
</feature>
<evidence type="ECO:0000313" key="3">
    <source>
        <dbReference type="Proteomes" id="UP000266841"/>
    </source>
</evidence>
<gene>
    <name evidence="2" type="ORF">THAOC_14148</name>
</gene>
<name>K0T3T8_THAOC</name>
<organism evidence="2 3">
    <name type="scientific">Thalassiosira oceanica</name>
    <name type="common">Marine diatom</name>
    <dbReference type="NCBI Taxonomy" id="159749"/>
    <lineage>
        <taxon>Eukaryota</taxon>
        <taxon>Sar</taxon>
        <taxon>Stramenopiles</taxon>
        <taxon>Ochrophyta</taxon>
        <taxon>Bacillariophyta</taxon>
        <taxon>Coscinodiscophyceae</taxon>
        <taxon>Thalassiosirophycidae</taxon>
        <taxon>Thalassiosirales</taxon>
        <taxon>Thalassiosiraceae</taxon>
        <taxon>Thalassiosira</taxon>
    </lineage>
</organism>
<reference evidence="2 3" key="1">
    <citation type="journal article" date="2012" name="Genome Biol.">
        <title>Genome and low-iron response of an oceanic diatom adapted to chronic iron limitation.</title>
        <authorList>
            <person name="Lommer M."/>
            <person name="Specht M."/>
            <person name="Roy A.S."/>
            <person name="Kraemer L."/>
            <person name="Andreson R."/>
            <person name="Gutowska M.A."/>
            <person name="Wolf J."/>
            <person name="Bergner S.V."/>
            <person name="Schilhabel M.B."/>
            <person name="Klostermeier U.C."/>
            <person name="Beiko R.G."/>
            <person name="Rosenstiel P."/>
            <person name="Hippler M."/>
            <person name="Laroche J."/>
        </authorList>
    </citation>
    <scope>NUCLEOTIDE SEQUENCE [LARGE SCALE GENOMIC DNA]</scope>
    <source>
        <strain evidence="2 3">CCMP1005</strain>
    </source>
</reference>
<evidence type="ECO:0000259" key="1">
    <source>
        <dbReference type="PROSITE" id="PS50042"/>
    </source>
</evidence>
<dbReference type="PROSITE" id="PS50042">
    <property type="entry name" value="CNMP_BINDING_3"/>
    <property type="match status" value="1"/>
</dbReference>
<keyword evidence="3" id="KW-1185">Reference proteome</keyword>
<sequence>TEEGEVANAVVLVEKSKEDVVEEDDDPRSRAARRLVESILFGDDAVSDEGGKDDDLRLTDCDDHARRRAGAEMAEKEAAVRFRSNADALHEIIGMLIHSESFGRPGAVSTPDADGRLPLHLLLGAGVQLSDPDRDATCRGAGRIRTEGAVLPSVVDPLRLLIDACPASLEVRDGLTGLLPFMLAAASSPSLGEHPGDDDDDDDDEDAVHVETVYRLLRAAPNAI</sequence>
<protein>
    <recommendedName>
        <fullName evidence="1">Cyclic nucleotide-binding domain-containing protein</fullName>
    </recommendedName>
</protein>
<evidence type="ECO:0000313" key="2">
    <source>
        <dbReference type="EMBL" id="EJK65052.1"/>
    </source>
</evidence>
<dbReference type="Proteomes" id="UP000266841">
    <property type="component" value="Unassembled WGS sequence"/>
</dbReference>
<accession>K0T3T8</accession>
<feature type="domain" description="Cyclic nucleotide-binding" evidence="1">
    <location>
        <begin position="1"/>
        <end position="46"/>
    </location>
</feature>
<proteinExistence type="predicted"/>
<dbReference type="AlphaFoldDB" id="K0T3T8"/>
<comment type="caution">
    <text evidence="2">The sequence shown here is derived from an EMBL/GenBank/DDBJ whole genome shotgun (WGS) entry which is preliminary data.</text>
</comment>
<dbReference type="EMBL" id="AGNL01016501">
    <property type="protein sequence ID" value="EJK65052.1"/>
    <property type="molecule type" value="Genomic_DNA"/>
</dbReference>